<dbReference type="GO" id="GO:0005654">
    <property type="term" value="C:nucleoplasm"/>
    <property type="evidence" value="ECO:0007669"/>
    <property type="project" value="TreeGrafter"/>
</dbReference>
<evidence type="ECO:0000256" key="1">
    <source>
        <dbReference type="ARBA" id="ARBA00004123"/>
    </source>
</evidence>
<dbReference type="FunFam" id="3.30.900.10:FF:000002">
    <property type="entry name" value="Mitotic spindle assembly checkpoint protein MAD2A"/>
    <property type="match status" value="1"/>
</dbReference>
<dbReference type="InterPro" id="IPR045091">
    <property type="entry name" value="Mad2-like"/>
</dbReference>
<keyword evidence="6" id="KW-0131">Cell cycle</keyword>
<keyword evidence="4" id="KW-0498">Mitosis</keyword>
<comment type="subcellular location">
    <subcellularLocation>
        <location evidence="1">Nucleus</location>
    </subcellularLocation>
</comment>
<feature type="domain" description="HORMA" evidence="8">
    <location>
        <begin position="55"/>
        <end position="258"/>
    </location>
</feature>
<dbReference type="SUPFAM" id="SSF56019">
    <property type="entry name" value="The spindle assembly checkpoint protein mad2"/>
    <property type="match status" value="1"/>
</dbReference>
<dbReference type="GO" id="GO:0051301">
    <property type="term" value="P:cell division"/>
    <property type="evidence" value="ECO:0007669"/>
    <property type="project" value="UniProtKB-KW"/>
</dbReference>
<keyword evidence="3" id="KW-0132">Cell division</keyword>
<evidence type="ECO:0000256" key="3">
    <source>
        <dbReference type="ARBA" id="ARBA00022618"/>
    </source>
</evidence>
<evidence type="ECO:0000256" key="7">
    <source>
        <dbReference type="SAM" id="MobiDB-lite"/>
    </source>
</evidence>
<dbReference type="PANTHER" id="PTHR11842">
    <property type="entry name" value="MITOTIC SPINDLE ASSEMBLY CHECKPOINT PROTEIN MAD2"/>
    <property type="match status" value="1"/>
</dbReference>
<gene>
    <name evidence="9" type="ORF">D0862_14159</name>
</gene>
<dbReference type="VEuPathDB" id="FungiDB:BTJ68_12453"/>
<feature type="region of interest" description="Disordered" evidence="7">
    <location>
        <begin position="152"/>
        <end position="182"/>
    </location>
</feature>
<dbReference type="GO" id="GO:0000776">
    <property type="term" value="C:kinetochore"/>
    <property type="evidence" value="ECO:0007669"/>
    <property type="project" value="TreeGrafter"/>
</dbReference>
<evidence type="ECO:0000256" key="5">
    <source>
        <dbReference type="ARBA" id="ARBA00023242"/>
    </source>
</evidence>
<dbReference type="GO" id="GO:0033597">
    <property type="term" value="C:mitotic checkpoint complex"/>
    <property type="evidence" value="ECO:0007669"/>
    <property type="project" value="UniProtKB-ARBA"/>
</dbReference>
<proteinExistence type="inferred from homology"/>
<sequence length="264" mass="29624">MAIKITIDKQIPKLVGRLRKTALSQEFPTMPSAMPPPAKKSHKDDKSATHKLALKGSSKTITEFFDFACNTILFQRGVYPPEDFTTVKKYGLPMMTSCDDQVKAYIKKIMHQLSRWMQKSKISKLVIVITSKETGEHVERWQFDVAISSDTSKQQATSSGAGDKENAGTSGDTTNEEQKKTDEEIQKEIQALFRQITGSVTFLPMLDGNCTFNVLVYADADSEVPLEWGDSDAKEVKNAEKVMLRSFSTNNHRIDTQVSYRLAE</sequence>
<dbReference type="InterPro" id="IPR003511">
    <property type="entry name" value="HORMA_dom"/>
</dbReference>
<dbReference type="PANTHER" id="PTHR11842:SF11">
    <property type="entry name" value="MITOTIC SPINDLE ASSEMBLY CHECKPOINT PROTEIN MAD2A"/>
    <property type="match status" value="1"/>
</dbReference>
<dbReference type="Gene3D" id="3.30.900.10">
    <property type="entry name" value="HORMA domain"/>
    <property type="match status" value="1"/>
</dbReference>
<evidence type="ECO:0000259" key="8">
    <source>
        <dbReference type="PROSITE" id="PS50815"/>
    </source>
</evidence>
<comment type="caution">
    <text evidence="9">The sequence shown here is derived from an EMBL/GenBank/DDBJ whole genome shotgun (WGS) entry which is preliminary data.</text>
</comment>
<keyword evidence="5" id="KW-0539">Nucleus</keyword>
<dbReference type="InterPro" id="IPR036570">
    <property type="entry name" value="HORMA_dom_sf"/>
</dbReference>
<accession>A0A3M7EBY0</accession>
<dbReference type="GO" id="GO:0005737">
    <property type="term" value="C:cytoplasm"/>
    <property type="evidence" value="ECO:0007669"/>
    <property type="project" value="TreeGrafter"/>
</dbReference>
<dbReference type="GO" id="GO:0007094">
    <property type="term" value="P:mitotic spindle assembly checkpoint signaling"/>
    <property type="evidence" value="ECO:0007669"/>
    <property type="project" value="TreeGrafter"/>
</dbReference>
<evidence type="ECO:0000313" key="9">
    <source>
        <dbReference type="EMBL" id="RMY74175.1"/>
    </source>
</evidence>
<dbReference type="PROSITE" id="PS50815">
    <property type="entry name" value="HORMA"/>
    <property type="match status" value="1"/>
</dbReference>
<dbReference type="Proteomes" id="UP000281468">
    <property type="component" value="Unassembled WGS sequence"/>
</dbReference>
<evidence type="ECO:0000256" key="6">
    <source>
        <dbReference type="ARBA" id="ARBA00023306"/>
    </source>
</evidence>
<organism evidence="9 10">
    <name type="scientific">Hortaea werneckii</name>
    <name type="common">Black yeast</name>
    <name type="synonym">Cladosporium werneckii</name>
    <dbReference type="NCBI Taxonomy" id="91943"/>
    <lineage>
        <taxon>Eukaryota</taxon>
        <taxon>Fungi</taxon>
        <taxon>Dikarya</taxon>
        <taxon>Ascomycota</taxon>
        <taxon>Pezizomycotina</taxon>
        <taxon>Dothideomycetes</taxon>
        <taxon>Dothideomycetidae</taxon>
        <taxon>Mycosphaerellales</taxon>
        <taxon>Teratosphaeriaceae</taxon>
        <taxon>Hortaea</taxon>
    </lineage>
</organism>
<dbReference type="Pfam" id="PF02301">
    <property type="entry name" value="HORMA"/>
    <property type="match status" value="1"/>
</dbReference>
<comment type="similarity">
    <text evidence="2">Belongs to the MAD2 family.</text>
</comment>
<protein>
    <recommendedName>
        <fullName evidence="8">HORMA domain-containing protein</fullName>
    </recommendedName>
</protein>
<dbReference type="AlphaFoldDB" id="A0A3M7EBY0"/>
<evidence type="ECO:0000313" key="10">
    <source>
        <dbReference type="Proteomes" id="UP000281468"/>
    </source>
</evidence>
<name>A0A3M7EBY0_HORWE</name>
<evidence type="ECO:0000256" key="4">
    <source>
        <dbReference type="ARBA" id="ARBA00022776"/>
    </source>
</evidence>
<feature type="region of interest" description="Disordered" evidence="7">
    <location>
        <begin position="26"/>
        <end position="49"/>
    </location>
</feature>
<reference evidence="9 10" key="1">
    <citation type="journal article" date="2018" name="BMC Genomics">
        <title>Genomic evidence for intraspecific hybridization in a clonal and extremely halotolerant yeast.</title>
        <authorList>
            <person name="Gostincar C."/>
            <person name="Stajich J.E."/>
            <person name="Zupancic J."/>
            <person name="Zalar P."/>
            <person name="Gunde-Cimerman N."/>
        </authorList>
    </citation>
    <scope>NUCLEOTIDE SEQUENCE [LARGE SCALE GENOMIC DNA]</scope>
    <source>
        <strain evidence="9 10">EXF-171</strain>
    </source>
</reference>
<dbReference type="EMBL" id="QWIQ01000889">
    <property type="protein sequence ID" value="RMY74175.1"/>
    <property type="molecule type" value="Genomic_DNA"/>
</dbReference>
<evidence type="ECO:0000256" key="2">
    <source>
        <dbReference type="ARBA" id="ARBA00010348"/>
    </source>
</evidence>